<dbReference type="Gene3D" id="1.10.287.130">
    <property type="match status" value="1"/>
</dbReference>
<dbReference type="KEGG" id="hgn:E6W36_00330"/>
<dbReference type="InterPro" id="IPR003661">
    <property type="entry name" value="HisK_dim/P_dom"/>
</dbReference>
<sequence>MTAPEAASLLNALPQVLLCVDADDTLCFANTALEEQFQVPQALLRTKGLAAALPADSSLLALIAQARAHQASFVEYDVEIGLLNGVRLVADIWARPLADRPDLVLIGVQSRAVERMIERQQSHKGGARAVVGAAAMLAHEIKNPLSGIRGAAQLLEEGVGATERELTQLICAEVDRIRALVDRMEIFTDARPLARQPENIHAILGHVRQLGEVGFARGLSVKEHYDPSLPDVLCSREQLVQVFLNLLKNAAEAVAKPGGEIVLSTAFRHGMKVAVKGSNRRIAVPLEVCVTDNGPGAADDLIDHLFEPFVSGKPNGTGLGLALVAKVVRDHGGIVEYHRTQDPARTTFRVLLPIYRGAGHEQDRSGGRRRPGDPHGGAADPAAWRL</sequence>
<feature type="domain" description="Histidine kinase" evidence="10">
    <location>
        <begin position="136"/>
        <end position="356"/>
    </location>
</feature>
<evidence type="ECO:0000256" key="4">
    <source>
        <dbReference type="ARBA" id="ARBA00022679"/>
    </source>
</evidence>
<dbReference type="InterPro" id="IPR004358">
    <property type="entry name" value="Sig_transdc_His_kin-like_C"/>
</dbReference>
<reference evidence="12" key="2">
    <citation type="journal article" date="2020" name="Antonie Van Leeuwenhoek">
        <title>Hankyongella ginsenosidimutans gen. nov., sp. nov., isolated from mineral water with ginsenoside coverting activity.</title>
        <authorList>
            <person name="Siddiqi M.Z."/>
            <person name="Im W.T."/>
        </authorList>
    </citation>
    <scope>NUCLEOTIDE SEQUENCE</scope>
    <source>
        <strain evidence="12">W1-2-3</strain>
    </source>
</reference>
<dbReference type="Gene3D" id="3.30.565.10">
    <property type="entry name" value="Histidine kinase-like ATPase, C-terminal domain"/>
    <property type="match status" value="1"/>
</dbReference>
<dbReference type="SUPFAM" id="SSF55785">
    <property type="entry name" value="PYP-like sensor domain (PAS domain)"/>
    <property type="match status" value="1"/>
</dbReference>
<keyword evidence="3" id="KW-0597">Phosphoprotein</keyword>
<dbReference type="EC" id="2.7.13.3" evidence="2"/>
<dbReference type="InterPro" id="IPR035965">
    <property type="entry name" value="PAS-like_dom_sf"/>
</dbReference>
<evidence type="ECO:0000313" key="13">
    <source>
        <dbReference type="Proteomes" id="UP000298714"/>
    </source>
</evidence>
<evidence type="ECO:0000259" key="10">
    <source>
        <dbReference type="PROSITE" id="PS50109"/>
    </source>
</evidence>
<dbReference type="PANTHER" id="PTHR43065">
    <property type="entry name" value="SENSOR HISTIDINE KINASE"/>
    <property type="match status" value="1"/>
</dbReference>
<comment type="catalytic activity">
    <reaction evidence="1">
        <text>ATP + protein L-histidine = ADP + protein N-phospho-L-histidine.</text>
        <dbReference type="EC" id="2.7.13.3"/>
    </reaction>
</comment>
<dbReference type="InterPro" id="IPR005467">
    <property type="entry name" value="His_kinase_dom"/>
</dbReference>
<evidence type="ECO:0000256" key="8">
    <source>
        <dbReference type="ARBA" id="ARBA00023012"/>
    </source>
</evidence>
<dbReference type="RefSeq" id="WP_222873367.1">
    <property type="nucleotide sequence ID" value="NZ_CP039704.1"/>
</dbReference>
<dbReference type="PANTHER" id="PTHR43065:SF10">
    <property type="entry name" value="PEROXIDE STRESS-ACTIVATED HISTIDINE KINASE MAK3"/>
    <property type="match status" value="1"/>
</dbReference>
<name>A0A4D7C9G2_9SPHN</name>
<dbReference type="GO" id="GO:0000155">
    <property type="term" value="F:phosphorelay sensor kinase activity"/>
    <property type="evidence" value="ECO:0007669"/>
    <property type="project" value="InterPro"/>
</dbReference>
<dbReference type="SUPFAM" id="SSF55874">
    <property type="entry name" value="ATPase domain of HSP90 chaperone/DNA topoisomerase II/histidine kinase"/>
    <property type="match status" value="1"/>
</dbReference>
<dbReference type="GO" id="GO:0005524">
    <property type="term" value="F:ATP binding"/>
    <property type="evidence" value="ECO:0007669"/>
    <property type="project" value="UniProtKB-KW"/>
</dbReference>
<dbReference type="KEGG" id="hgn:E6W36_15995"/>
<evidence type="ECO:0000313" key="11">
    <source>
        <dbReference type="EMBL" id="QCI78639.1"/>
    </source>
</evidence>
<keyword evidence="13" id="KW-1185">Reference proteome</keyword>
<keyword evidence="8" id="KW-0902">Two-component regulatory system</keyword>
<dbReference type="InterPro" id="IPR003594">
    <property type="entry name" value="HATPase_dom"/>
</dbReference>
<feature type="compositionally biased region" description="Basic and acidic residues" evidence="9">
    <location>
        <begin position="359"/>
        <end position="373"/>
    </location>
</feature>
<dbReference type="Gene3D" id="3.30.450.20">
    <property type="entry name" value="PAS domain"/>
    <property type="match status" value="1"/>
</dbReference>
<dbReference type="CDD" id="cd00082">
    <property type="entry name" value="HisKA"/>
    <property type="match status" value="1"/>
</dbReference>
<dbReference type="SUPFAM" id="SSF47384">
    <property type="entry name" value="Homodimeric domain of signal transducing histidine kinase"/>
    <property type="match status" value="1"/>
</dbReference>
<keyword evidence="4" id="KW-0808">Transferase</keyword>
<organism evidence="12 13">
    <name type="scientific">Hankyongella ginsenosidimutans</name>
    <dbReference type="NCBI Taxonomy" id="1763828"/>
    <lineage>
        <taxon>Bacteria</taxon>
        <taxon>Pseudomonadati</taxon>
        <taxon>Pseudomonadota</taxon>
        <taxon>Alphaproteobacteria</taxon>
        <taxon>Sphingomonadales</taxon>
        <taxon>Sphingomonadaceae</taxon>
        <taxon>Hankyongella</taxon>
    </lineage>
</organism>
<keyword evidence="5" id="KW-0547">Nucleotide-binding</keyword>
<dbReference type="SMART" id="SM00387">
    <property type="entry name" value="HATPase_c"/>
    <property type="match status" value="1"/>
</dbReference>
<evidence type="ECO:0000256" key="7">
    <source>
        <dbReference type="ARBA" id="ARBA00022840"/>
    </source>
</evidence>
<dbReference type="InterPro" id="IPR036097">
    <property type="entry name" value="HisK_dim/P_sf"/>
</dbReference>
<keyword evidence="6 12" id="KW-0418">Kinase</keyword>
<keyword evidence="7" id="KW-0067">ATP-binding</keyword>
<evidence type="ECO:0000256" key="2">
    <source>
        <dbReference type="ARBA" id="ARBA00012438"/>
    </source>
</evidence>
<dbReference type="Pfam" id="PF00512">
    <property type="entry name" value="HisKA"/>
    <property type="match status" value="1"/>
</dbReference>
<dbReference type="PROSITE" id="PS50109">
    <property type="entry name" value="HIS_KIN"/>
    <property type="match status" value="1"/>
</dbReference>
<proteinExistence type="predicted"/>
<evidence type="ECO:0000256" key="1">
    <source>
        <dbReference type="ARBA" id="ARBA00000085"/>
    </source>
</evidence>
<dbReference type="InterPro" id="IPR036890">
    <property type="entry name" value="HATPase_C_sf"/>
</dbReference>
<protein>
    <recommendedName>
        <fullName evidence="2">histidine kinase</fullName>
        <ecNumber evidence="2">2.7.13.3</ecNumber>
    </recommendedName>
</protein>
<accession>A0A4D7C9G2</accession>
<evidence type="ECO:0000313" key="12">
    <source>
        <dbReference type="EMBL" id="QCI80468.1"/>
    </source>
</evidence>
<evidence type="ECO:0000256" key="6">
    <source>
        <dbReference type="ARBA" id="ARBA00022777"/>
    </source>
</evidence>
<dbReference type="EMBL" id="CP039704">
    <property type="protein sequence ID" value="QCI78639.1"/>
    <property type="molecule type" value="Genomic_DNA"/>
</dbReference>
<dbReference type="PRINTS" id="PR00344">
    <property type="entry name" value="BCTRLSENSOR"/>
</dbReference>
<dbReference type="EMBL" id="CP039704">
    <property type="protein sequence ID" value="QCI80468.1"/>
    <property type="molecule type" value="Genomic_DNA"/>
</dbReference>
<gene>
    <name evidence="11" type="ORF">E6W36_00330</name>
    <name evidence="12" type="ORF">E6W36_15995</name>
</gene>
<evidence type="ECO:0000256" key="5">
    <source>
        <dbReference type="ARBA" id="ARBA00022741"/>
    </source>
</evidence>
<evidence type="ECO:0000256" key="3">
    <source>
        <dbReference type="ARBA" id="ARBA00022553"/>
    </source>
</evidence>
<feature type="compositionally biased region" description="Low complexity" evidence="9">
    <location>
        <begin position="376"/>
        <end position="386"/>
    </location>
</feature>
<dbReference type="SMART" id="SM00388">
    <property type="entry name" value="HisKA"/>
    <property type="match status" value="1"/>
</dbReference>
<dbReference type="AlphaFoldDB" id="A0A4D7C9G2"/>
<dbReference type="Proteomes" id="UP000298714">
    <property type="component" value="Chromosome"/>
</dbReference>
<evidence type="ECO:0000256" key="9">
    <source>
        <dbReference type="SAM" id="MobiDB-lite"/>
    </source>
</evidence>
<reference evidence="13" key="1">
    <citation type="submission" date="2019-04" db="EMBL/GenBank/DDBJ databases">
        <title>Complete genome sequence of Sphingomonas sp. W1-2-3.</title>
        <authorList>
            <person name="Im W.T."/>
        </authorList>
    </citation>
    <scope>NUCLEOTIDE SEQUENCE [LARGE SCALE GENOMIC DNA]</scope>
    <source>
        <strain evidence="13">W1-2-3</strain>
    </source>
</reference>
<feature type="region of interest" description="Disordered" evidence="9">
    <location>
        <begin position="359"/>
        <end position="386"/>
    </location>
</feature>
<dbReference type="Pfam" id="PF02518">
    <property type="entry name" value="HATPase_c"/>
    <property type="match status" value="1"/>
</dbReference>